<dbReference type="InterPro" id="IPR037165">
    <property type="entry name" value="AldOxase/xan_DH_Mopterin-bd_sf"/>
</dbReference>
<evidence type="ECO:0000256" key="1">
    <source>
        <dbReference type="ARBA" id="ARBA00022505"/>
    </source>
</evidence>
<name>A0ABW9L245_9MYCO</name>
<keyword evidence="5" id="KW-1185">Reference proteome</keyword>
<dbReference type="Gene3D" id="3.30.365.10">
    <property type="entry name" value="Aldehyde oxidase/xanthine dehydrogenase, molybdopterin binding domain"/>
    <property type="match status" value="4"/>
</dbReference>
<dbReference type="Proteomes" id="UP001635816">
    <property type="component" value="Unassembled WGS sequence"/>
</dbReference>
<dbReference type="InterPro" id="IPR000674">
    <property type="entry name" value="Ald_Oxase/Xan_DH_a/b"/>
</dbReference>
<dbReference type="InterPro" id="IPR016208">
    <property type="entry name" value="Ald_Oxase/xanthine_DH-like"/>
</dbReference>
<sequence length="730" mass="78503">MNRVEGQEKVTGQATYTADAVVADLAYAAVVQSQVSHGQVTEESLRRSAQAAAAEPGVLHVVTPLNCPSLQVLPRDLTFDFPIERRPPLTDLEVHHVGQHMAVVVADTPENAAAAAERMQLDYVRRPARLRMSEVPEADRYRPDHFVKLTAEKLQDRRGAEAEPEGAVRISTHHRTSLNAHYPIELSATIAAWTGDRLTVHDTTRWISGERRVLAGYLGIPQDNIRILSPLVGGAFGSKSFLWMHVVLCAVAARAVGRPVKLVLTRAQMFSSTGHRPRTEQQLTLVADDRGRLLSTEQHTLTETSPVAHFCEPVGLSARILYSSPRLVTSHSVAPINAPTPCFMRGPGEAPGLFALESAMDELAYALRVDPIVLRLTNDAALDQATGKPWSAKHLRECFEQSADRFGWAARELVPRSLRRDGVQVGWGMATATYPGRRMPSGCGVATTADGAVRFSAATHEIGTGVRTVMRQVAADAAGISLASAHFDSGDSQFAQAPYSGASQTSATVGSAVHQAGTEWKRRLVGWLADLDGWAGADSVDIGNGVVTRAGRPVMSVAEVLRDGGDPLAQRLSFTVTSDGGAEGSAVSQSFGAHFCEVEVDEDLGKATVTRWVATMDCGRVLNPKLARNQVMGGITFGIGMALYEQVSYDPHTAQLIGEYYLPTHADVPEYDIAFIDRPDYGLDPLGIRGIGEIGACGVPAAIANAVFHATGKRLRDLPITLEMLMGEPS</sequence>
<dbReference type="SUPFAM" id="SSF54665">
    <property type="entry name" value="CO dehydrogenase molybdoprotein N-domain-like"/>
    <property type="match status" value="1"/>
</dbReference>
<keyword evidence="2" id="KW-0560">Oxidoreductase</keyword>
<dbReference type="EMBL" id="JBKBDD010000001">
    <property type="protein sequence ID" value="MFN6541745.1"/>
    <property type="molecule type" value="Genomic_DNA"/>
</dbReference>
<dbReference type="PANTHER" id="PTHR11908">
    <property type="entry name" value="XANTHINE DEHYDROGENASE"/>
    <property type="match status" value="1"/>
</dbReference>
<dbReference type="InterPro" id="IPR036856">
    <property type="entry name" value="Ald_Oxase/Xan_DH_a/b_sf"/>
</dbReference>
<keyword evidence="1" id="KW-0500">Molybdenum</keyword>
<evidence type="ECO:0000256" key="2">
    <source>
        <dbReference type="ARBA" id="ARBA00023002"/>
    </source>
</evidence>
<dbReference type="Pfam" id="PF20256">
    <property type="entry name" value="MoCoBD_2"/>
    <property type="match status" value="1"/>
</dbReference>
<dbReference type="PANTHER" id="PTHR11908:SF132">
    <property type="entry name" value="ALDEHYDE OXIDASE 1-RELATED"/>
    <property type="match status" value="1"/>
</dbReference>
<dbReference type="InterPro" id="IPR008274">
    <property type="entry name" value="AldOxase/xan_DH_MoCoBD1"/>
</dbReference>
<dbReference type="RefSeq" id="WP_409542443.1">
    <property type="nucleotide sequence ID" value="NZ_JBKBDD010000001.1"/>
</dbReference>
<dbReference type="Pfam" id="PF01315">
    <property type="entry name" value="Ald_Xan_dh_C"/>
    <property type="match status" value="1"/>
</dbReference>
<feature type="domain" description="Aldehyde oxidase/xanthine dehydrogenase a/b hammerhead" evidence="3">
    <location>
        <begin position="11"/>
        <end position="127"/>
    </location>
</feature>
<dbReference type="InterPro" id="IPR046867">
    <property type="entry name" value="AldOxase/xan_DH_MoCoBD2"/>
</dbReference>
<proteinExistence type="predicted"/>
<dbReference type="Pfam" id="PF02738">
    <property type="entry name" value="MoCoBD_1"/>
    <property type="match status" value="1"/>
</dbReference>
<dbReference type="Gene3D" id="3.90.1170.50">
    <property type="entry name" value="Aldehyde oxidase/xanthine dehydrogenase, a/b hammerhead"/>
    <property type="match status" value="1"/>
</dbReference>
<dbReference type="SMART" id="SM01008">
    <property type="entry name" value="Ald_Xan_dh_C"/>
    <property type="match status" value="1"/>
</dbReference>
<evidence type="ECO:0000313" key="4">
    <source>
        <dbReference type="EMBL" id="MFN6541745.1"/>
    </source>
</evidence>
<accession>A0ABW9L245</accession>
<evidence type="ECO:0000313" key="5">
    <source>
        <dbReference type="Proteomes" id="UP001635816"/>
    </source>
</evidence>
<gene>
    <name evidence="4" type="ORF">ACK4CT_01000</name>
</gene>
<protein>
    <submittedName>
        <fullName evidence="4">Xanthine dehydrogenase family protein molybdopterin-binding subunit</fullName>
    </submittedName>
</protein>
<dbReference type="SUPFAM" id="SSF56003">
    <property type="entry name" value="Molybdenum cofactor-binding domain"/>
    <property type="match status" value="1"/>
</dbReference>
<comment type="caution">
    <text evidence="4">The sequence shown here is derived from an EMBL/GenBank/DDBJ whole genome shotgun (WGS) entry which is preliminary data.</text>
</comment>
<reference evidence="4 5" key="1">
    <citation type="submission" date="2024-12" db="EMBL/GenBank/DDBJ databases">
        <title>The coexistence of Mycolicibacterium septicum and Mycolicibacterium nivoides in clinical samples.</title>
        <authorList>
            <person name="Wang C."/>
            <person name="Feng Y."/>
            <person name="Zong Z."/>
        </authorList>
    </citation>
    <scope>NUCLEOTIDE SEQUENCE [LARGE SCALE GENOMIC DNA]</scope>
    <source>
        <strain evidence="4 5">120309</strain>
    </source>
</reference>
<evidence type="ECO:0000259" key="3">
    <source>
        <dbReference type="SMART" id="SM01008"/>
    </source>
</evidence>
<organism evidence="4 5">
    <name type="scientific">Mycolicibacterium nivoides</name>
    <dbReference type="NCBI Taxonomy" id="2487344"/>
    <lineage>
        <taxon>Bacteria</taxon>
        <taxon>Bacillati</taxon>
        <taxon>Actinomycetota</taxon>
        <taxon>Actinomycetes</taxon>
        <taxon>Mycobacteriales</taxon>
        <taxon>Mycobacteriaceae</taxon>
        <taxon>Mycolicibacterium</taxon>
    </lineage>
</organism>